<evidence type="ECO:0000256" key="1">
    <source>
        <dbReference type="SAM" id="MobiDB-lite"/>
    </source>
</evidence>
<proteinExistence type="predicted"/>
<protein>
    <submittedName>
        <fullName evidence="2">DUF2894 domain-containing protein</fullName>
    </submittedName>
</protein>
<gene>
    <name evidence="2" type="ORF">ACFPK0_08465</name>
</gene>
<reference evidence="3" key="1">
    <citation type="journal article" date="2019" name="Int. J. Syst. Evol. Microbiol.">
        <title>The Global Catalogue of Microorganisms (GCM) 10K type strain sequencing project: providing services to taxonomists for standard genome sequencing and annotation.</title>
        <authorList>
            <consortium name="The Broad Institute Genomics Platform"/>
            <consortium name="The Broad Institute Genome Sequencing Center for Infectious Disease"/>
            <person name="Wu L."/>
            <person name="Ma J."/>
        </authorList>
    </citation>
    <scope>NUCLEOTIDE SEQUENCE [LARGE SCALE GENOMIC DNA]</scope>
    <source>
        <strain evidence="3">KACC 12822</strain>
    </source>
</reference>
<comment type="caution">
    <text evidence="2">The sequence shown here is derived from an EMBL/GenBank/DDBJ whole genome shotgun (WGS) entry which is preliminary data.</text>
</comment>
<organism evidence="2 3">
    <name type="scientific">Rhodanobacter ginsenosidimutans</name>
    <dbReference type="NCBI Taxonomy" id="490571"/>
    <lineage>
        <taxon>Bacteria</taxon>
        <taxon>Pseudomonadati</taxon>
        <taxon>Pseudomonadota</taxon>
        <taxon>Gammaproteobacteria</taxon>
        <taxon>Lysobacterales</taxon>
        <taxon>Rhodanobacteraceae</taxon>
        <taxon>Rhodanobacter</taxon>
    </lineage>
</organism>
<name>A0ABW0JWW4_9GAMM</name>
<dbReference type="RefSeq" id="WP_377339786.1">
    <property type="nucleotide sequence ID" value="NZ_JALBWS010000012.1"/>
</dbReference>
<dbReference type="EMBL" id="JBHSMM010000001">
    <property type="protein sequence ID" value="MFC5440040.1"/>
    <property type="molecule type" value="Genomic_DNA"/>
</dbReference>
<evidence type="ECO:0000313" key="3">
    <source>
        <dbReference type="Proteomes" id="UP001596018"/>
    </source>
</evidence>
<keyword evidence="3" id="KW-1185">Reference proteome</keyword>
<dbReference type="InterPro" id="IPR021549">
    <property type="entry name" value="DUF2894"/>
</dbReference>
<feature type="compositionally biased region" description="Basic residues" evidence="1">
    <location>
        <begin position="161"/>
        <end position="172"/>
    </location>
</feature>
<sequence>MRADTTTAIRARLIAAMEQRTASLDGEARRALETRLAELRTPDAAPDETPANPPHSGLRELVADLAREASPQSAAYPDIPALADFRQLWSTLRADSQLRQSVAHATTDAGPLNSTALANRAIALMRELSPAYLRAFLAYVDDLAWLEQMDNASSGAGSAGSKKKRARRKPQG</sequence>
<dbReference type="Proteomes" id="UP001596018">
    <property type="component" value="Unassembled WGS sequence"/>
</dbReference>
<accession>A0ABW0JWW4</accession>
<evidence type="ECO:0000313" key="2">
    <source>
        <dbReference type="EMBL" id="MFC5440040.1"/>
    </source>
</evidence>
<dbReference type="Pfam" id="PF11445">
    <property type="entry name" value="DUF2894"/>
    <property type="match status" value="1"/>
</dbReference>
<feature type="region of interest" description="Disordered" evidence="1">
    <location>
        <begin position="151"/>
        <end position="172"/>
    </location>
</feature>